<dbReference type="Proteomes" id="UP000076842">
    <property type="component" value="Unassembled WGS sequence"/>
</dbReference>
<organism evidence="2 3">
    <name type="scientific">Calocera cornea HHB12733</name>
    <dbReference type="NCBI Taxonomy" id="1353952"/>
    <lineage>
        <taxon>Eukaryota</taxon>
        <taxon>Fungi</taxon>
        <taxon>Dikarya</taxon>
        <taxon>Basidiomycota</taxon>
        <taxon>Agaricomycotina</taxon>
        <taxon>Dacrymycetes</taxon>
        <taxon>Dacrymycetales</taxon>
        <taxon>Dacrymycetaceae</taxon>
        <taxon>Calocera</taxon>
    </lineage>
</organism>
<evidence type="ECO:0000313" key="2">
    <source>
        <dbReference type="EMBL" id="KZT57043.1"/>
    </source>
</evidence>
<name>A0A165FPT7_9BASI</name>
<feature type="compositionally biased region" description="Low complexity" evidence="1">
    <location>
        <begin position="47"/>
        <end position="77"/>
    </location>
</feature>
<dbReference type="EMBL" id="KV423969">
    <property type="protein sequence ID" value="KZT57043.1"/>
    <property type="molecule type" value="Genomic_DNA"/>
</dbReference>
<evidence type="ECO:0000313" key="3">
    <source>
        <dbReference type="Proteomes" id="UP000076842"/>
    </source>
</evidence>
<dbReference type="InParanoid" id="A0A165FPT7"/>
<feature type="region of interest" description="Disordered" evidence="1">
    <location>
        <begin position="1"/>
        <end position="86"/>
    </location>
</feature>
<gene>
    <name evidence="2" type="ORF">CALCODRAFT_496711</name>
</gene>
<sequence>MPRKLSIDPETIIPMDKCAPSPLPVHASPHTADAAPGPPRRPRERTSTCSSSARATSCSAATRARGTTPSASSSASPFLPYRYMRR</sequence>
<protein>
    <submittedName>
        <fullName evidence="2">Uncharacterized protein</fullName>
    </submittedName>
</protein>
<proteinExistence type="predicted"/>
<reference evidence="2 3" key="1">
    <citation type="journal article" date="2016" name="Mol. Biol. Evol.">
        <title>Comparative Genomics of Early-Diverging Mushroom-Forming Fungi Provides Insights into the Origins of Lignocellulose Decay Capabilities.</title>
        <authorList>
            <person name="Nagy L.G."/>
            <person name="Riley R."/>
            <person name="Tritt A."/>
            <person name="Adam C."/>
            <person name="Daum C."/>
            <person name="Floudas D."/>
            <person name="Sun H."/>
            <person name="Yadav J.S."/>
            <person name="Pangilinan J."/>
            <person name="Larsson K.H."/>
            <person name="Matsuura K."/>
            <person name="Barry K."/>
            <person name="Labutti K."/>
            <person name="Kuo R."/>
            <person name="Ohm R.A."/>
            <person name="Bhattacharya S.S."/>
            <person name="Shirouzu T."/>
            <person name="Yoshinaga Y."/>
            <person name="Martin F.M."/>
            <person name="Grigoriev I.V."/>
            <person name="Hibbett D.S."/>
        </authorList>
    </citation>
    <scope>NUCLEOTIDE SEQUENCE [LARGE SCALE GENOMIC DNA]</scope>
    <source>
        <strain evidence="2 3">HHB12733</strain>
    </source>
</reference>
<accession>A0A165FPT7</accession>
<keyword evidence="3" id="KW-1185">Reference proteome</keyword>
<dbReference type="AlphaFoldDB" id="A0A165FPT7"/>
<evidence type="ECO:0000256" key="1">
    <source>
        <dbReference type="SAM" id="MobiDB-lite"/>
    </source>
</evidence>